<organism evidence="2 3">
    <name type="scientific">Candidatus Bartonella washoeensis Sb944nv</name>
    <dbReference type="NCBI Taxonomy" id="1094563"/>
    <lineage>
        <taxon>Bacteria</taxon>
        <taxon>Pseudomonadati</taxon>
        <taxon>Pseudomonadota</taxon>
        <taxon>Alphaproteobacteria</taxon>
        <taxon>Hyphomicrobiales</taxon>
        <taxon>Bartonellaceae</taxon>
        <taxon>Bartonella</taxon>
    </lineage>
</organism>
<accession>J0Q4A9</accession>
<keyword evidence="3" id="KW-1185">Reference proteome</keyword>
<gene>
    <name evidence="2" type="ORF">MCQ_01513</name>
</gene>
<protein>
    <submittedName>
        <fullName evidence="2">Uncharacterized protein</fullName>
    </submittedName>
</protein>
<dbReference type="AlphaFoldDB" id="J0Q4A9"/>
<sequence>LTLIGIMIMLLNWNVCLNWIEQHPTLFSALSSVGALLSAIFSFLSVKQTVNLRKEDREKFETKLANAMEIAKSNKQQAVALEKLANVLEKQSEILEKRKLDVLVQRTAMYDNPDDKSQLLIDILISIINPTKQIIKINSIIINNDRSFRFIRAVYRGYTDSTFWPSGDIYRIHPKSPECICFQQPKTEPPIYGNIDPFCLTAFGALELILTVLPIDKNLEIPLTFTMEHTAMDPLNPPETVNFTAHRFQKFEPSSNFSHTFNRQ</sequence>
<proteinExistence type="predicted"/>
<keyword evidence="1" id="KW-0175">Coiled coil</keyword>
<dbReference type="eggNOG" id="ENOG50301IP">
    <property type="taxonomic scope" value="Bacteria"/>
</dbReference>
<feature type="coiled-coil region" evidence="1">
    <location>
        <begin position="71"/>
        <end position="98"/>
    </location>
</feature>
<dbReference type="Proteomes" id="UP000008947">
    <property type="component" value="Unassembled WGS sequence"/>
</dbReference>
<name>J0Q4A9_9HYPH</name>
<reference evidence="2 3" key="1">
    <citation type="submission" date="2012-03" db="EMBL/GenBank/DDBJ databases">
        <title>The Genome Sequence of Bartonella washoensis Sb944nv.</title>
        <authorList>
            <consortium name="The Broad Institute Genome Sequencing Platform"/>
            <consortium name="The Broad Institute Genome Sequencing Center for Infectious Disease"/>
            <person name="Feldgarden M."/>
            <person name="Kirby J."/>
            <person name="Kosoy M."/>
            <person name="Birtles R."/>
            <person name="Probert W.S."/>
            <person name="Chiaraviglio L."/>
            <person name="Young S.K."/>
            <person name="Zeng Q."/>
            <person name="Gargeya S."/>
            <person name="Fitzgerald M."/>
            <person name="Haas B."/>
            <person name="Abouelleil A."/>
            <person name="Alvarado L."/>
            <person name="Arachchi H.M."/>
            <person name="Berlin A."/>
            <person name="Chapman S.B."/>
            <person name="Gearin G."/>
            <person name="Goldberg J."/>
            <person name="Griggs A."/>
            <person name="Gujja S."/>
            <person name="Hansen M."/>
            <person name="Heiman D."/>
            <person name="Howarth C."/>
            <person name="Larimer J."/>
            <person name="Lui A."/>
            <person name="MacDonald P.J.P."/>
            <person name="McCowen C."/>
            <person name="Montmayeur A."/>
            <person name="Murphy C."/>
            <person name="Neiman D."/>
            <person name="Pearson M."/>
            <person name="Priest M."/>
            <person name="Roberts A."/>
            <person name="Saif S."/>
            <person name="Shea T."/>
            <person name="Sisk P."/>
            <person name="Stolte C."/>
            <person name="Sykes S."/>
            <person name="Wortman J."/>
            <person name="Nusbaum C."/>
            <person name="Birren B."/>
        </authorList>
    </citation>
    <scope>NUCLEOTIDE SEQUENCE [LARGE SCALE GENOMIC DNA]</scope>
    <source>
        <strain evidence="2 3">Sb944nv</strain>
    </source>
</reference>
<dbReference type="RefSeq" id="WP_006924594.1">
    <property type="nucleotide sequence ID" value="NZ_JH725025.1"/>
</dbReference>
<dbReference type="HOGENOM" id="CLU_1003483_0_0_5"/>
<dbReference type="PATRIC" id="fig|1094563.3.peg.1742"/>
<dbReference type="EMBL" id="AILU01000048">
    <property type="protein sequence ID" value="EJF77429.1"/>
    <property type="molecule type" value="Genomic_DNA"/>
</dbReference>
<evidence type="ECO:0000256" key="1">
    <source>
        <dbReference type="SAM" id="Coils"/>
    </source>
</evidence>
<evidence type="ECO:0000313" key="3">
    <source>
        <dbReference type="Proteomes" id="UP000008947"/>
    </source>
</evidence>
<comment type="caution">
    <text evidence="2">The sequence shown here is derived from an EMBL/GenBank/DDBJ whole genome shotgun (WGS) entry which is preliminary data.</text>
</comment>
<feature type="non-terminal residue" evidence="2">
    <location>
        <position position="1"/>
    </location>
</feature>
<evidence type="ECO:0000313" key="2">
    <source>
        <dbReference type="EMBL" id="EJF77429.1"/>
    </source>
</evidence>